<name>A0A918VCU5_9FLAO</name>
<evidence type="ECO:0008006" key="3">
    <source>
        <dbReference type="Google" id="ProtNLM"/>
    </source>
</evidence>
<dbReference type="SUPFAM" id="SSF51445">
    <property type="entry name" value="(Trans)glycosidases"/>
    <property type="match status" value="1"/>
</dbReference>
<dbReference type="RefSeq" id="WP_189361567.1">
    <property type="nucleotide sequence ID" value="NZ_BMWZ01000006.1"/>
</dbReference>
<dbReference type="EMBL" id="BMWZ01000006">
    <property type="protein sequence ID" value="GGZ87421.1"/>
    <property type="molecule type" value="Genomic_DNA"/>
</dbReference>
<protein>
    <recommendedName>
        <fullName evidence="3">Glycoside hydrolase family 42 N-terminal domain-containing protein</fullName>
    </recommendedName>
</protein>
<evidence type="ECO:0000313" key="1">
    <source>
        <dbReference type="EMBL" id="GGZ87421.1"/>
    </source>
</evidence>
<comment type="caution">
    <text evidence="1">The sequence shown here is derived from an EMBL/GenBank/DDBJ whole genome shotgun (WGS) entry which is preliminary data.</text>
</comment>
<proteinExistence type="predicted"/>
<gene>
    <name evidence="1" type="ORF">GCM10007028_27010</name>
</gene>
<accession>A0A918VCU5</accession>
<organism evidence="1 2">
    <name type="scientific">Algibacter mikhailovii</name>
    <dbReference type="NCBI Taxonomy" id="425498"/>
    <lineage>
        <taxon>Bacteria</taxon>
        <taxon>Pseudomonadati</taxon>
        <taxon>Bacteroidota</taxon>
        <taxon>Flavobacteriia</taxon>
        <taxon>Flavobacteriales</taxon>
        <taxon>Flavobacteriaceae</taxon>
        <taxon>Algibacter</taxon>
    </lineage>
</organism>
<dbReference type="Proteomes" id="UP000636004">
    <property type="component" value="Unassembled WGS sequence"/>
</dbReference>
<sequence>MRNILLILSITVSFSGFAQRVNSESIYDLRIIDKQYYLSNNTFVKEHPHGLEINVEEGEDGMITFLPKNKYWDLTQWVFLSLELENHTTKEVRFEPEILYDNPKRGKKTKKVKNKHIGFLQPKESLIYNCVLIRDKINISDYPQESDFPVMKGLPNGVILNFDGIDAKHIKGFKIVFPKQDFDRKIVLKHLFKNRQGLPDLYKSNKGVFFPFINEYGQYKHGTWEGKITNDNQFTAAFKKEKGDLEKHPGSMEWNRFGGFANGPKFEATGHFRTQKINGKWWIIDPSGSLFWSTGINGAGKLEVATPYNKREHFFENLPKKNSEHKKFFSKNSYLYGLQNLYKKYGENAEEKYIPITLNRMKSWGLNTLGGWSVETVARQPENKKLPYTVITSSISPGINDKFPDVFDPKWKEITAKKIKEKAALVKDDPYFFGFFINNEIHWGTPFSLANNTLAKGPKTSGKQVYIKLLQKDLKTIANFNIKTGGDFKSWEELLNTKVSEHTLKLHTIKEINTKHYELMVEQYFQITKGLINDYAPGKMYIGCRWHGNHKNKINVTIAAKYLDILSFNAYENEIEKYPYPPKELDKPFIVSEFNFGALDVGKFFTGLGYASNQRNRGEKYINFIEGALRNPKCVGAHWFMWANSTTAGRGNGENANCGLVSMTDQIYYELISYMRKINYNIYKKR</sequence>
<reference evidence="1" key="1">
    <citation type="journal article" date="2014" name="Int. J. Syst. Evol. Microbiol.">
        <title>Complete genome sequence of Corynebacterium casei LMG S-19264T (=DSM 44701T), isolated from a smear-ripened cheese.</title>
        <authorList>
            <consortium name="US DOE Joint Genome Institute (JGI-PGF)"/>
            <person name="Walter F."/>
            <person name="Albersmeier A."/>
            <person name="Kalinowski J."/>
            <person name="Ruckert C."/>
        </authorList>
    </citation>
    <scope>NUCLEOTIDE SEQUENCE</scope>
    <source>
        <strain evidence="1">KCTC 12710</strain>
    </source>
</reference>
<dbReference type="InterPro" id="IPR017853">
    <property type="entry name" value="GH"/>
</dbReference>
<dbReference type="Gene3D" id="3.20.20.80">
    <property type="entry name" value="Glycosidases"/>
    <property type="match status" value="1"/>
</dbReference>
<keyword evidence="2" id="KW-1185">Reference proteome</keyword>
<reference evidence="1" key="2">
    <citation type="submission" date="2020-09" db="EMBL/GenBank/DDBJ databases">
        <authorList>
            <person name="Sun Q."/>
            <person name="Kim S."/>
        </authorList>
    </citation>
    <scope>NUCLEOTIDE SEQUENCE</scope>
    <source>
        <strain evidence="1">KCTC 12710</strain>
    </source>
</reference>
<dbReference type="AlphaFoldDB" id="A0A918VCU5"/>
<evidence type="ECO:0000313" key="2">
    <source>
        <dbReference type="Proteomes" id="UP000636004"/>
    </source>
</evidence>